<dbReference type="KEGG" id="cgk:CGERO_03915"/>
<sequence>MKPNTVMLDCIHEATYVKKVKWKSWSSERAVGTGTYSTSDCGDKRCSKPKTWTVTLVLSDPVMTPEGPAFSNAVTY</sequence>
<dbReference type="EMBL" id="CP033897">
    <property type="protein sequence ID" value="AZA11100.1"/>
    <property type="molecule type" value="Genomic_DNA"/>
</dbReference>
<evidence type="ECO:0000313" key="2">
    <source>
        <dbReference type="Proteomes" id="UP000271587"/>
    </source>
</evidence>
<proteinExistence type="predicted"/>
<keyword evidence="2" id="KW-1185">Reference proteome</keyword>
<protein>
    <submittedName>
        <fullName evidence="1">Uncharacterized protein</fullName>
    </submittedName>
</protein>
<dbReference type="Proteomes" id="UP000271587">
    <property type="component" value="Chromosome"/>
</dbReference>
<name>A0A3G6J3W4_9CORY</name>
<accession>A0A3G6J3W4</accession>
<evidence type="ECO:0000313" key="1">
    <source>
        <dbReference type="EMBL" id="AZA11100.1"/>
    </source>
</evidence>
<reference evidence="1 2" key="1">
    <citation type="submission" date="2018-11" db="EMBL/GenBank/DDBJ databases">
        <authorList>
            <person name="Kleinhagauer T."/>
            <person name="Glaeser S.P."/>
            <person name="Spergser J."/>
            <person name="Ruckert C."/>
            <person name="Kaempfer P."/>
            <person name="Busse H.-J."/>
        </authorList>
    </citation>
    <scope>NUCLEOTIDE SEQUENCE [LARGE SCALE GENOMIC DNA]</scope>
    <source>
        <strain evidence="1 2">W8</strain>
    </source>
</reference>
<dbReference type="AlphaFoldDB" id="A0A3G6J3W4"/>
<gene>
    <name evidence="1" type="ORF">CGERO_03915</name>
</gene>
<organism evidence="1 2">
    <name type="scientific">Corynebacterium gerontici</name>
    <dbReference type="NCBI Taxonomy" id="2079234"/>
    <lineage>
        <taxon>Bacteria</taxon>
        <taxon>Bacillati</taxon>
        <taxon>Actinomycetota</taxon>
        <taxon>Actinomycetes</taxon>
        <taxon>Mycobacteriales</taxon>
        <taxon>Corynebacteriaceae</taxon>
        <taxon>Corynebacterium</taxon>
    </lineage>
</organism>